<reference evidence="2" key="1">
    <citation type="submission" date="2022-11" db="UniProtKB">
        <authorList>
            <consortium name="EnsemblMetazoa"/>
        </authorList>
    </citation>
    <scope>IDENTIFICATION</scope>
</reference>
<dbReference type="KEGG" id="epa:110246905"/>
<keyword evidence="3" id="KW-1185">Reference proteome</keyword>
<organism evidence="2 3">
    <name type="scientific">Exaiptasia diaphana</name>
    <name type="common">Tropical sea anemone</name>
    <name type="synonym">Aiptasia pulchella</name>
    <dbReference type="NCBI Taxonomy" id="2652724"/>
    <lineage>
        <taxon>Eukaryota</taxon>
        <taxon>Metazoa</taxon>
        <taxon>Cnidaria</taxon>
        <taxon>Anthozoa</taxon>
        <taxon>Hexacorallia</taxon>
        <taxon>Actiniaria</taxon>
        <taxon>Aiptasiidae</taxon>
        <taxon>Exaiptasia</taxon>
    </lineage>
</organism>
<proteinExistence type="predicted"/>
<dbReference type="OrthoDB" id="5973293at2759"/>
<evidence type="ECO:0000313" key="3">
    <source>
        <dbReference type="Proteomes" id="UP000887567"/>
    </source>
</evidence>
<name>A0A913XR76_EXADI</name>
<feature type="compositionally biased region" description="Basic and acidic residues" evidence="1">
    <location>
        <begin position="42"/>
        <end position="56"/>
    </location>
</feature>
<accession>A0A913XR76</accession>
<evidence type="ECO:0000256" key="1">
    <source>
        <dbReference type="SAM" id="MobiDB-lite"/>
    </source>
</evidence>
<dbReference type="GeneID" id="110246905"/>
<feature type="region of interest" description="Disordered" evidence="1">
    <location>
        <begin position="1"/>
        <end position="82"/>
    </location>
</feature>
<dbReference type="AlphaFoldDB" id="A0A913XR76"/>
<evidence type="ECO:0000313" key="2">
    <source>
        <dbReference type="EnsemblMetazoa" id="XP_020908947.1"/>
    </source>
</evidence>
<dbReference type="EnsemblMetazoa" id="XM_021053288.2">
    <property type="protein sequence ID" value="XP_020908947.1"/>
    <property type="gene ID" value="LOC110246905"/>
</dbReference>
<sequence length="548" mass="61454">MVNTETLPELKSSKGDGHSGDSATEIDQKLLELATQEEDTEEWRRNFKKMSKELAEKMANPDNPKNNDEPYNNQSIGKLQDSARKKKLIASVKTKLSTFSGPLPSRAKDSLSSLDKKWNDLSNNNKKRALRTLSVINSNIKAYGNAGEDPVSAMKAAITILASISSNFRPKGQLANTAPGFASAFLGLHGKKGKQSLELFVGEIDGLLAGIPGNDDELIRRGDGVLTALKQTKVYLDGVSKSKKPLSTKEMALATHELKRSQGLQFLGELASKITQMFENNDALDGKQAIRYCEMYAILTAFRDIILTQYISIIPTNNNDTSSQNNIDGVLADQVLFRKLAGKVLGKFYEVDYDSAIIPYFDPDVSVITDTYSTKMLNVANYDRTMTGLYCLSLFIRKNNKFHKMVWRRKDKRFQPDGNPYTTITIEYYKRCHWKLVPHAGNTYSIVTKYKSEDEKTPDYSGSFLSWTVIDQKAYVDINAKGPILWEIKGQSSRIKNKTGCGKKKSKWCDWEMGIKERAIQPSLKKDVGQLVPPNSYGTQWLFRKPGI</sequence>
<protein>
    <submittedName>
        <fullName evidence="2">Uncharacterized protein</fullName>
    </submittedName>
</protein>
<dbReference type="RefSeq" id="XP_020908947.1">
    <property type="nucleotide sequence ID" value="XM_021053288.2"/>
</dbReference>
<dbReference type="Proteomes" id="UP000887567">
    <property type="component" value="Unplaced"/>
</dbReference>